<sequence>MTESLLFDLPPPQANPLSDRLGLSTLPKSVDESLLHVATISRRNSSEGLRQLCAGVSSVRDTLSRLLHRQFDLDGQQAGLLFHPVSGHAQRFVSLTEACAFVFQQPWIEEWLDRQCRVTGVSPSHALYPLTPSQLLERLKGLDPAKALEQHWNAYWNARAPGTPVSRHERARQLYGEHIEAVAQMAFARRQLTAQQLQPLWSLLSPSDSASGTGETLKVELPNLLLDNGVRARLPAAWVISHADDGAQLLYLPNRPDALHAFARRDDLHGWLASQPPMPTGLAGKNVKVEFGGAGRLTTAFDEWLWQQQMAQASALRSGSNAKRTLFEHGALALNVADLVDRQLGMAVFSTGPGLNTDHASALSADETPPRLFDSLSADLPWSWRQAAVRRQREALEAWLDEAGRSADSINDLHSALEGAEQAANTAAQSLMVQNPTVFDRQFMALHLAHKTGLYAEAGLQHALGQLSDEDIALLKALLDTPDTPGANRVAASLTLQMSETTGDVTQTLNGPFVMTHPLALLDVDSAHSVLLYWPGCGAGLQRFANRRALAREVFRMADSDSTVSLQLRPITGDPLRYSLERLTDEFKERAASIRQSHSGTAQAERLEILRQRSLADWQVPVNPARALVIAQLQEQAHSATLSTRLPDWLKRLPDAERSRLKSLIEAFIVAMRRSHELMTIHLIPRDDFTRQHLHTRLRRDFALKGDFTIALTLPDSVTQQTRYSAGPAGTQRTTEMVPSTARSRMSLEELAQLNIDPQHKVQDDALSQRLIFMRLEVSATRAQDRITLLNGINLTYLRKTLPDLDLPKAYEKLIVDTFRGAADESAFTREHRRECLLEPWRLMLRLQGQCARLQNELSDDDLQFFDTAIDADSAQAWTSQGKRVVLLPAYLSAGGKDTEGEGPSTLSGVMFIEEQISGVTLLYLPDTPDERFLRRYASLEQARRALFNLCRQDTISRYLARRALQGDARAHEHRLNRAVEHDFTGMIGIGARWPVTTSLAAHLLDAHMGRLIEAHRGSSRSNAALYTERYALQGPRAFNYIKMAMGFLPFVGTAVALYDAWASANQAVAAFLRGQVGDGVAELGSVLLSLIDAALDLIPGHTASRSLPQAARALTRTRQLTALAASAATLQTASRRQAAHVVARFSGYEYTRPLSLAGLQPATHGIYRNVYRHPDGDFIVRQGRVFQVEWSKDSRNWRLSATPGKTYKQPVALDETGQWDTWFGVYGTTFEGGGLGGGGVLGHLADTLEPIWPQAIRARLPHWWIDRALRRHVQLTDTADDLIAQIRVQISRHDAAIASFINDTSNARLRELADLCCISDIALARRRFQALTELQPLTHGNKHRETIRFLSDTARIVADRFRHRIYYSSDRATRLQDRIDALTRELDALPKDAVSQRLSHLEATRKLRGEFVRELEQTETLMAELNQWYARITNASQRAEIRLKTDVDHFNRRLNDSNLQFLKTGNRMETVKNYSRGEELSWIYLQQQAYPARLAVNRALYVQYNLAQTVVTRQQRNQMLGECLEAYATFRQKMKAWTTRHPDYFHQEEVEPLLAGIEAFAERARATLAQPAVSKPVGRSTTKVFVTEDNRTLVGVEQWEPRTRKRQFVLSEEGKNGEVWEQADSGRFRLRDASSPQPVPRDPARLVADARKRLDAQGAYLAKVRTYAEQNMLPVDLEHMMVIEADDLLRRAQDIEALTSRDPVIRSLRDKAAELKTIGRQLRTRQALRTRNPNDGMLVDLLDQQAVDIRKPALLKPLDQRPDGRTDYLQEYEIRDLTQKPPSLLWYAHFHYTKAAPVFGEFEKAHLKLPEHRFLTHADNPDLPYADIGKRSAVLPYFENV</sequence>
<proteinExistence type="predicted"/>
<name>A0ABT5PJ69_9PSED</name>
<protein>
    <recommendedName>
        <fullName evidence="1">Dermonecrotic toxin N-terminal domain-containing protein</fullName>
    </recommendedName>
</protein>
<feature type="domain" description="Dermonecrotic toxin N-terminal" evidence="1">
    <location>
        <begin position="89"/>
        <end position="275"/>
    </location>
</feature>
<evidence type="ECO:0000313" key="3">
    <source>
        <dbReference type="Proteomes" id="UP001150531"/>
    </source>
</evidence>
<dbReference type="InterPro" id="IPR046673">
    <property type="entry name" value="ToxA_N"/>
</dbReference>
<feature type="domain" description="Dermonecrotic toxin N-terminal" evidence="1">
    <location>
        <begin position="446"/>
        <end position="561"/>
    </location>
</feature>
<keyword evidence="3" id="KW-1185">Reference proteome</keyword>
<dbReference type="RefSeq" id="WP_273899164.1">
    <property type="nucleotide sequence ID" value="NZ_JAMDGS010000002.1"/>
</dbReference>
<organism evidence="2 3">
    <name type="scientific">Pseudomonas aphyarum</name>
    <dbReference type="NCBI Taxonomy" id="2942629"/>
    <lineage>
        <taxon>Bacteria</taxon>
        <taxon>Pseudomonadati</taxon>
        <taxon>Pseudomonadota</taxon>
        <taxon>Gammaproteobacteria</taxon>
        <taxon>Pseudomonadales</taxon>
        <taxon>Pseudomonadaceae</taxon>
        <taxon>Pseudomonas</taxon>
    </lineage>
</organism>
<dbReference type="Proteomes" id="UP001150531">
    <property type="component" value="Unassembled WGS sequence"/>
</dbReference>
<feature type="domain" description="Dermonecrotic toxin N-terminal" evidence="1">
    <location>
        <begin position="687"/>
        <end position="963"/>
    </location>
</feature>
<dbReference type="EMBL" id="JAMDGS010000002">
    <property type="protein sequence ID" value="MDD1123925.1"/>
    <property type="molecule type" value="Genomic_DNA"/>
</dbReference>
<evidence type="ECO:0000313" key="2">
    <source>
        <dbReference type="EMBL" id="MDD1123925.1"/>
    </source>
</evidence>
<reference evidence="2" key="1">
    <citation type="submission" date="2022-05" db="EMBL/GenBank/DDBJ databases">
        <title>Novel Pseudomonas spp. Isolated from a Rainbow Trout Aquaculture Facility.</title>
        <authorList>
            <person name="Testerman T."/>
            <person name="Graf J."/>
        </authorList>
    </citation>
    <scope>NUCLEOTIDE SEQUENCE</scope>
    <source>
        <strain evidence="2">ID386</strain>
    </source>
</reference>
<accession>A0ABT5PJ69</accession>
<gene>
    <name evidence="2" type="ORF">M5G18_04940</name>
</gene>
<dbReference type="Pfam" id="PF20178">
    <property type="entry name" value="ToxA_N"/>
    <property type="match status" value="3"/>
</dbReference>
<comment type="caution">
    <text evidence="2">The sequence shown here is derived from an EMBL/GenBank/DDBJ whole genome shotgun (WGS) entry which is preliminary data.</text>
</comment>
<evidence type="ECO:0000259" key="1">
    <source>
        <dbReference type="Pfam" id="PF20178"/>
    </source>
</evidence>